<protein>
    <recommendedName>
        <fullName evidence="7">Rhodopsin domain-containing protein</fullName>
    </recommendedName>
</protein>
<feature type="transmembrane region" description="Helical" evidence="6">
    <location>
        <begin position="171"/>
        <end position="198"/>
    </location>
</feature>
<organism evidence="8 9">
    <name type="scientific">Elsinoe australis</name>
    <dbReference type="NCBI Taxonomy" id="40998"/>
    <lineage>
        <taxon>Eukaryota</taxon>
        <taxon>Fungi</taxon>
        <taxon>Dikarya</taxon>
        <taxon>Ascomycota</taxon>
        <taxon>Pezizomycotina</taxon>
        <taxon>Dothideomycetes</taxon>
        <taxon>Dothideomycetidae</taxon>
        <taxon>Myriangiales</taxon>
        <taxon>Elsinoaceae</taxon>
        <taxon>Elsinoe</taxon>
    </lineage>
</organism>
<dbReference type="Proteomes" id="UP000243723">
    <property type="component" value="Unassembled WGS sequence"/>
</dbReference>
<dbReference type="Pfam" id="PF20684">
    <property type="entry name" value="Fung_rhodopsin"/>
    <property type="match status" value="1"/>
</dbReference>
<feature type="transmembrane region" description="Helical" evidence="6">
    <location>
        <begin position="244"/>
        <end position="265"/>
    </location>
</feature>
<dbReference type="EMBL" id="NHZQ01000177">
    <property type="protein sequence ID" value="PSK48386.1"/>
    <property type="molecule type" value="Genomic_DNA"/>
</dbReference>
<evidence type="ECO:0000256" key="4">
    <source>
        <dbReference type="ARBA" id="ARBA00023136"/>
    </source>
</evidence>
<dbReference type="PANTHER" id="PTHR33048:SF149">
    <property type="entry name" value="UBID FAMILY DECARBOXYLASE"/>
    <property type="match status" value="1"/>
</dbReference>
<feature type="transmembrane region" description="Helical" evidence="6">
    <location>
        <begin position="210"/>
        <end position="232"/>
    </location>
</feature>
<name>A0A2P7ZJJ0_9PEZI</name>
<keyword evidence="3 6" id="KW-1133">Transmembrane helix</keyword>
<evidence type="ECO:0000256" key="6">
    <source>
        <dbReference type="SAM" id="Phobius"/>
    </source>
</evidence>
<keyword evidence="4 6" id="KW-0472">Membrane</keyword>
<feature type="transmembrane region" description="Helical" evidence="6">
    <location>
        <begin position="44"/>
        <end position="64"/>
    </location>
</feature>
<comment type="caution">
    <text evidence="8">The sequence shown here is derived from an EMBL/GenBank/DDBJ whole genome shotgun (WGS) entry which is preliminary data.</text>
</comment>
<dbReference type="OrthoDB" id="3903189at2759"/>
<evidence type="ECO:0000256" key="2">
    <source>
        <dbReference type="ARBA" id="ARBA00022692"/>
    </source>
</evidence>
<feature type="domain" description="Rhodopsin" evidence="7">
    <location>
        <begin position="29"/>
        <end position="266"/>
    </location>
</feature>
<accession>A0A2P7ZJJ0</accession>
<evidence type="ECO:0000256" key="1">
    <source>
        <dbReference type="ARBA" id="ARBA00004141"/>
    </source>
</evidence>
<dbReference type="InterPro" id="IPR052337">
    <property type="entry name" value="SAT4-like"/>
</dbReference>
<feature type="transmembrane region" description="Helical" evidence="6">
    <location>
        <begin position="129"/>
        <end position="151"/>
    </location>
</feature>
<evidence type="ECO:0000313" key="8">
    <source>
        <dbReference type="EMBL" id="PSK48386.1"/>
    </source>
</evidence>
<feature type="transmembrane region" description="Helical" evidence="6">
    <location>
        <begin position="13"/>
        <end position="32"/>
    </location>
</feature>
<dbReference type="AlphaFoldDB" id="A0A2P7ZJJ0"/>
<evidence type="ECO:0000256" key="5">
    <source>
        <dbReference type="ARBA" id="ARBA00038359"/>
    </source>
</evidence>
<keyword evidence="9" id="KW-1185">Reference proteome</keyword>
<comment type="subcellular location">
    <subcellularLocation>
        <location evidence="1">Membrane</location>
        <topology evidence="1">Multi-pass membrane protein</topology>
    </subcellularLocation>
</comment>
<sequence>MSFPPDFIRHFTTEIWCLYGVGAAIILVRLADRTRRRNIGADDWVALQLIFWYTLLTVAFYKIVNGGGSNFMTDEEIAALTPETTAMRILGSKWVLVSEQAMIFTIWSCKIIMLLVYRRLTSGLKQERWIKLVAAWVVVGFIAVQVALFASCRPFTAYWSVPALHDQCWSYFTYSYVFAVFNITADVFTLIVGLPLLFSVQCPWQQKVPLIVVFGMGLFVIAAAIANKLYALDPNLLSFDYALWYNREAAVCVYVTNLPVIYSLLREVFPSIQRWGMTTDVSAGKAYAYNSRAAAKSLRSMMKGGTMDIEAIEDSGDLRGIQQTHQVIIEEEGIPGLREQVAEAVRTNGGMFDANGGRSRAQVTSEKQY</sequence>
<gene>
    <name evidence="8" type="ORF">B9Z65_5562</name>
</gene>
<dbReference type="InterPro" id="IPR049326">
    <property type="entry name" value="Rhodopsin_dom_fungi"/>
</dbReference>
<feature type="transmembrane region" description="Helical" evidence="6">
    <location>
        <begin position="100"/>
        <end position="117"/>
    </location>
</feature>
<dbReference type="STRING" id="40998.A0A2P7ZJJ0"/>
<keyword evidence="2 6" id="KW-0812">Transmembrane</keyword>
<proteinExistence type="inferred from homology"/>
<comment type="similarity">
    <text evidence="5">Belongs to the SAT4 family.</text>
</comment>
<evidence type="ECO:0000256" key="3">
    <source>
        <dbReference type="ARBA" id="ARBA00022989"/>
    </source>
</evidence>
<evidence type="ECO:0000259" key="7">
    <source>
        <dbReference type="Pfam" id="PF20684"/>
    </source>
</evidence>
<evidence type="ECO:0000313" key="9">
    <source>
        <dbReference type="Proteomes" id="UP000243723"/>
    </source>
</evidence>
<dbReference type="PANTHER" id="PTHR33048">
    <property type="entry name" value="PTH11-LIKE INTEGRAL MEMBRANE PROTEIN (AFU_ORTHOLOGUE AFUA_5G11245)"/>
    <property type="match status" value="1"/>
</dbReference>
<dbReference type="GO" id="GO:0016020">
    <property type="term" value="C:membrane"/>
    <property type="evidence" value="ECO:0007669"/>
    <property type="project" value="UniProtKB-SubCell"/>
</dbReference>
<reference evidence="8 9" key="1">
    <citation type="submission" date="2017-05" db="EMBL/GenBank/DDBJ databases">
        <title>Draft genome sequence of Elsinoe australis.</title>
        <authorList>
            <person name="Cheng Q."/>
        </authorList>
    </citation>
    <scope>NUCLEOTIDE SEQUENCE [LARGE SCALE GENOMIC DNA]</scope>
    <source>
        <strain evidence="8 9">NL1</strain>
    </source>
</reference>